<sequence>MSFLTTRPRSDSSASNYTHEPTYPEGYGGSASNYTHESTYRDGYGSHPTGHEISTAYQTHQPSRTGRPEPQEMDSNPRYGMTSGQSQHTQRPNRDPTSPPRRQDFRSSISTSTTSDYSVPHLGSQTFMGRIRGGTPAESTLDPNYQVQSHPTDFFKPGRVFSTLWNESQGSTPSNRTAVSAGPVFYGRYREPIYSHIRRMVVYKTNGHCSWCFPIYTYNRQGVGKPDVIVQDHAIIHNQGAYPQLGPREPRMTKSPLEFEPFTPDQALDPMSRLNFGKIYTVEHNVKVRKVGRISHTSMATFRNYARSSMLRE</sequence>
<feature type="compositionally biased region" description="Polar residues" evidence="1">
    <location>
        <begin position="1"/>
        <end position="19"/>
    </location>
</feature>
<dbReference type="PANTHER" id="PTHR35391">
    <property type="entry name" value="C2H2-TYPE DOMAIN-CONTAINING PROTEIN-RELATED"/>
    <property type="match status" value="1"/>
</dbReference>
<protein>
    <recommendedName>
        <fullName evidence="2">DUF6590 domain-containing protein</fullName>
    </recommendedName>
</protein>
<dbReference type="Pfam" id="PF20233">
    <property type="entry name" value="DUF6590"/>
    <property type="match status" value="1"/>
</dbReference>
<dbReference type="Proteomes" id="UP000235023">
    <property type="component" value="Unassembled WGS sequence"/>
</dbReference>
<dbReference type="OrthoDB" id="3559580at2759"/>
<dbReference type="EMBL" id="KZ559541">
    <property type="protein sequence ID" value="PLN80967.1"/>
    <property type="molecule type" value="Genomic_DNA"/>
</dbReference>
<reference evidence="4" key="1">
    <citation type="submission" date="2017-12" db="EMBL/GenBank/DDBJ databases">
        <authorList>
            <consortium name="DOE Joint Genome Institute"/>
            <person name="Mondo S.J."/>
            <person name="Kjaerbolling I."/>
            <person name="Vesth T.C."/>
            <person name="Frisvad J.C."/>
            <person name="Nybo J.L."/>
            <person name="Theobald S."/>
            <person name="Kuo A."/>
            <person name="Bowyer P."/>
            <person name="Matsuda Y."/>
            <person name="Lyhne E.K."/>
            <person name="Kogle M.E."/>
            <person name="Clum A."/>
            <person name="Lipzen A."/>
            <person name="Salamov A."/>
            <person name="Ngan C.Y."/>
            <person name="Daum C."/>
            <person name="Chiniquy J."/>
            <person name="Barry K."/>
            <person name="LaButti K."/>
            <person name="Haridas S."/>
            <person name="Simmons B.A."/>
            <person name="Magnuson J.K."/>
            <person name="Mortensen U.H."/>
            <person name="Larsen T.O."/>
            <person name="Grigoriev I.V."/>
            <person name="Baker S.E."/>
            <person name="Andersen M.R."/>
            <person name="Nordberg H.P."/>
            <person name="Cantor M.N."/>
            <person name="Hua S.X."/>
        </authorList>
    </citation>
    <scope>NUCLEOTIDE SEQUENCE [LARGE SCALE GENOMIC DNA]</scope>
    <source>
        <strain evidence="4">IBT 19404</strain>
    </source>
</reference>
<feature type="region of interest" description="Disordered" evidence="1">
    <location>
        <begin position="1"/>
        <end position="142"/>
    </location>
</feature>
<evidence type="ECO:0000259" key="2">
    <source>
        <dbReference type="Pfam" id="PF20233"/>
    </source>
</evidence>
<dbReference type="AlphaFoldDB" id="A0A2J5HUD8"/>
<evidence type="ECO:0000313" key="4">
    <source>
        <dbReference type="Proteomes" id="UP000235023"/>
    </source>
</evidence>
<proteinExistence type="predicted"/>
<name>A0A2J5HUD8_9EURO</name>
<organism evidence="3 4">
    <name type="scientific">Aspergillus taichungensis</name>
    <dbReference type="NCBI Taxonomy" id="482145"/>
    <lineage>
        <taxon>Eukaryota</taxon>
        <taxon>Fungi</taxon>
        <taxon>Dikarya</taxon>
        <taxon>Ascomycota</taxon>
        <taxon>Pezizomycotina</taxon>
        <taxon>Eurotiomycetes</taxon>
        <taxon>Eurotiomycetidae</taxon>
        <taxon>Eurotiales</taxon>
        <taxon>Aspergillaceae</taxon>
        <taxon>Aspergillus</taxon>
        <taxon>Aspergillus subgen. Circumdati</taxon>
    </lineage>
</organism>
<feature type="domain" description="DUF6590" evidence="2">
    <location>
        <begin position="153"/>
        <end position="303"/>
    </location>
</feature>
<accession>A0A2J5HUD8</accession>
<dbReference type="PANTHER" id="PTHR35391:SF5">
    <property type="entry name" value="DUF6590 DOMAIN-CONTAINING PROTEIN"/>
    <property type="match status" value="1"/>
</dbReference>
<feature type="compositionally biased region" description="Polar residues" evidence="1">
    <location>
        <begin position="55"/>
        <end position="64"/>
    </location>
</feature>
<evidence type="ECO:0000256" key="1">
    <source>
        <dbReference type="SAM" id="MobiDB-lite"/>
    </source>
</evidence>
<gene>
    <name evidence="3" type="ORF">BDW42DRAFT_169689</name>
</gene>
<dbReference type="InterPro" id="IPR046497">
    <property type="entry name" value="DUF6590"/>
</dbReference>
<keyword evidence="4" id="KW-1185">Reference proteome</keyword>
<evidence type="ECO:0000313" key="3">
    <source>
        <dbReference type="EMBL" id="PLN80967.1"/>
    </source>
</evidence>